<organism evidence="1 2">
    <name type="scientific">Celeribacter ethanolicus</name>
    <dbReference type="NCBI Taxonomy" id="1758178"/>
    <lineage>
        <taxon>Bacteria</taxon>
        <taxon>Pseudomonadati</taxon>
        <taxon>Pseudomonadota</taxon>
        <taxon>Alphaproteobacteria</taxon>
        <taxon>Rhodobacterales</taxon>
        <taxon>Roseobacteraceae</taxon>
        <taxon>Celeribacter</taxon>
    </lineage>
</organism>
<sequence length="280" mass="30604">MRQHHRAVPDEGTARFLLPYHFGIDALLLSILRGPDPVIPFLYGKHPAFGDFLSYGGSGALVSGLDRWLEPVLTALRDSLGDAWTMVWQSAPVLRFWIGPDVLGVPAYGVFLPSRDRVGRIYPLLVGVCDPEGEGHAGVPPTDPRHDETIYDALFAHIAGIKPPEGGFRGGADLLEGLDLPSSPALMWEEGLSGTIWGQRNDGDLARLLKDAAGVEAERAEFRRSHWWHPEQGPRAAGWLACDGLPGVDALGWLFTERLRSPQDEAGAENSQAVSEEYRT</sequence>
<evidence type="ECO:0000313" key="1">
    <source>
        <dbReference type="EMBL" id="ATG46846.1"/>
    </source>
</evidence>
<dbReference type="Pfam" id="PF09867">
    <property type="entry name" value="TagF_N"/>
    <property type="match status" value="1"/>
</dbReference>
<dbReference type="InterPro" id="IPR017748">
    <property type="entry name" value="TagF"/>
</dbReference>
<evidence type="ECO:0000313" key="2">
    <source>
        <dbReference type="Proteomes" id="UP000217935"/>
    </source>
</evidence>
<dbReference type="STRING" id="1758178.GCA_001550095_02695"/>
<name>A0A291G9Z9_9RHOB</name>
<accession>A0A291G9Z9</accession>
<gene>
    <name evidence="1" type="ORF">CEW89_04275</name>
</gene>
<dbReference type="EMBL" id="CP022196">
    <property type="protein sequence ID" value="ATG46846.1"/>
    <property type="molecule type" value="Genomic_DNA"/>
</dbReference>
<dbReference type="InterPro" id="IPR038225">
    <property type="entry name" value="TagF_sf"/>
</dbReference>
<dbReference type="Proteomes" id="UP000217935">
    <property type="component" value="Chromosome"/>
</dbReference>
<dbReference type="Gene3D" id="3.40.1730.10">
    <property type="entry name" value="pa0076 domain"/>
    <property type="match status" value="1"/>
</dbReference>
<dbReference type="KEGG" id="ceh:CEW89_04275"/>
<proteinExistence type="predicted"/>
<reference evidence="1 2" key="1">
    <citation type="submission" date="2017-06" db="EMBL/GenBank/DDBJ databases">
        <title>Celeribacter sp. TSPH2 complete genome sequence.</title>
        <authorList>
            <person name="Woo J.-H."/>
            <person name="Kim H.-S."/>
        </authorList>
    </citation>
    <scope>NUCLEOTIDE SEQUENCE [LARGE SCALE GENOMIC DNA]</scope>
    <source>
        <strain evidence="1 2">TSPH2</strain>
    </source>
</reference>
<keyword evidence="2" id="KW-1185">Reference proteome</keyword>
<protein>
    <submittedName>
        <fullName evidence="1">Type VI secretion-associated protein</fullName>
    </submittedName>
</protein>
<dbReference type="NCBIfam" id="TIGR03373">
    <property type="entry name" value="VI_minor_4"/>
    <property type="match status" value="1"/>
</dbReference>
<dbReference type="AlphaFoldDB" id="A0A291G9Z9"/>